<keyword evidence="1" id="KW-0472">Membrane</keyword>
<evidence type="ECO:0000313" key="2">
    <source>
        <dbReference type="EMBL" id="CAG8462127.1"/>
    </source>
</evidence>
<name>A0A9N8VTS1_9GLOM</name>
<keyword evidence="1" id="KW-1133">Transmembrane helix</keyword>
<comment type="caution">
    <text evidence="2">The sequence shown here is derived from an EMBL/GenBank/DDBJ whole genome shotgun (WGS) entry which is preliminary data.</text>
</comment>
<evidence type="ECO:0000256" key="1">
    <source>
        <dbReference type="SAM" id="Phobius"/>
    </source>
</evidence>
<reference evidence="2" key="1">
    <citation type="submission" date="2021-06" db="EMBL/GenBank/DDBJ databases">
        <authorList>
            <person name="Kallberg Y."/>
            <person name="Tangrot J."/>
            <person name="Rosling A."/>
        </authorList>
    </citation>
    <scope>NUCLEOTIDE SEQUENCE</scope>
    <source>
        <strain evidence="2">BR232B</strain>
    </source>
</reference>
<accession>A0A9N8VTS1</accession>
<keyword evidence="1" id="KW-0812">Transmembrane</keyword>
<gene>
    <name evidence="2" type="ORF">PBRASI_LOCUS642</name>
</gene>
<dbReference type="Proteomes" id="UP000789739">
    <property type="component" value="Unassembled WGS sequence"/>
</dbReference>
<organism evidence="2 3">
    <name type="scientific">Paraglomus brasilianum</name>
    <dbReference type="NCBI Taxonomy" id="144538"/>
    <lineage>
        <taxon>Eukaryota</taxon>
        <taxon>Fungi</taxon>
        <taxon>Fungi incertae sedis</taxon>
        <taxon>Mucoromycota</taxon>
        <taxon>Glomeromycotina</taxon>
        <taxon>Glomeromycetes</taxon>
        <taxon>Paraglomerales</taxon>
        <taxon>Paraglomeraceae</taxon>
        <taxon>Paraglomus</taxon>
    </lineage>
</organism>
<dbReference type="EMBL" id="CAJVPI010000033">
    <property type="protein sequence ID" value="CAG8462127.1"/>
    <property type="molecule type" value="Genomic_DNA"/>
</dbReference>
<feature type="transmembrane region" description="Helical" evidence="1">
    <location>
        <begin position="76"/>
        <end position="95"/>
    </location>
</feature>
<dbReference type="AlphaFoldDB" id="A0A9N8VTS1"/>
<protein>
    <submittedName>
        <fullName evidence="2">2247_t:CDS:1</fullName>
    </submittedName>
</protein>
<sequence>MTSAQEADRLIPETVDEINVVEDKKASGSASVMPKKLQKILNSLTPKQRELYDNAPNDPKTAYLEGIYEEKRRGGFSLTIIIIAVTTLAIGINVVSRLVSGNEYLINVFTIVINSLSSEFRQSPT</sequence>
<evidence type="ECO:0000313" key="3">
    <source>
        <dbReference type="Proteomes" id="UP000789739"/>
    </source>
</evidence>
<proteinExistence type="predicted"/>
<keyword evidence="3" id="KW-1185">Reference proteome</keyword>